<evidence type="ECO:0000256" key="6">
    <source>
        <dbReference type="SAM" id="Phobius"/>
    </source>
</evidence>
<evidence type="ECO:0000256" key="4">
    <source>
        <dbReference type="ARBA" id="ARBA00022989"/>
    </source>
</evidence>
<dbReference type="AlphaFoldDB" id="A0A0X3Q1N2"/>
<reference evidence="7" key="1">
    <citation type="submission" date="2016-01" db="EMBL/GenBank/DDBJ databases">
        <title>Reference transcriptome for the parasite Schistocephalus solidus: insights into the molecular evolution of parasitism.</title>
        <authorList>
            <person name="Hebert F.O."/>
            <person name="Grambauer S."/>
            <person name="Barber I."/>
            <person name="Landry C.R."/>
            <person name="Aubin-Horth N."/>
        </authorList>
    </citation>
    <scope>NUCLEOTIDE SEQUENCE</scope>
</reference>
<evidence type="ECO:0000256" key="2">
    <source>
        <dbReference type="ARBA" id="ARBA00006948"/>
    </source>
</evidence>
<proteinExistence type="inferred from homology"/>
<sequence>GGRVLLIRVAAMNKSVEAIHEHGHHGGGGQANVSAHSLEVHLSHDGLLVCHAYFGTYFVLLGVWWALSVFRGPFPKGTSPTGYRRSSLTFAGKCGICNSRVLEGLIKFVTCLFGIIVEVACIQTLGRPYNYSYPTVYGGFLLAALTDIISGAGIVLPDGMDYATNAVAFANLGLIAHAQGTGHMHLTVATRLLTSYVALFNAGILLWEYGTPKSQILKCLRVGGVTMQGIWFWQSGIVLDSSWATKWVETDHANLMYITIAFAWDMCCVVILLSLIAIIIGCIFPHQQVLGIRRNLNVNLPGTPEGEPPEGYRPLEKDVTETAVVCNGKS</sequence>
<keyword evidence="3 6" id="KW-0812">Transmembrane</keyword>
<evidence type="ECO:0000256" key="5">
    <source>
        <dbReference type="ARBA" id="ARBA00023136"/>
    </source>
</evidence>
<evidence type="ECO:0000313" key="7">
    <source>
        <dbReference type="EMBL" id="JAP57708.1"/>
    </source>
</evidence>
<feature type="non-terminal residue" evidence="7">
    <location>
        <position position="1"/>
    </location>
</feature>
<accession>A0A0X3Q1N2</accession>
<dbReference type="PANTHER" id="PTHR16007">
    <property type="entry name" value="EPIDIDYMAL MEMBRANE PROTEIN E9-RELATED"/>
    <property type="match status" value="1"/>
</dbReference>
<feature type="transmembrane region" description="Helical" evidence="6">
    <location>
        <begin position="137"/>
        <end position="156"/>
    </location>
</feature>
<protein>
    <submittedName>
        <fullName evidence="7">Transmembrane protein 45B</fullName>
    </submittedName>
</protein>
<feature type="transmembrane region" description="Helical" evidence="6">
    <location>
        <begin position="105"/>
        <end position="125"/>
    </location>
</feature>
<keyword evidence="4 6" id="KW-1133">Transmembrane helix</keyword>
<evidence type="ECO:0000256" key="1">
    <source>
        <dbReference type="ARBA" id="ARBA00004141"/>
    </source>
</evidence>
<comment type="similarity">
    <text evidence="2">Belongs to the TMEM45 family.</text>
</comment>
<organism evidence="7">
    <name type="scientific">Schistocephalus solidus</name>
    <name type="common">Tapeworm</name>
    <dbReference type="NCBI Taxonomy" id="70667"/>
    <lineage>
        <taxon>Eukaryota</taxon>
        <taxon>Metazoa</taxon>
        <taxon>Spiralia</taxon>
        <taxon>Lophotrochozoa</taxon>
        <taxon>Platyhelminthes</taxon>
        <taxon>Cestoda</taxon>
        <taxon>Eucestoda</taxon>
        <taxon>Diphyllobothriidea</taxon>
        <taxon>Diphyllobothriidae</taxon>
        <taxon>Schistocephalus</taxon>
    </lineage>
</organism>
<feature type="transmembrane region" description="Helical" evidence="6">
    <location>
        <begin position="257"/>
        <end position="284"/>
    </location>
</feature>
<dbReference type="GO" id="GO:0016020">
    <property type="term" value="C:membrane"/>
    <property type="evidence" value="ECO:0007669"/>
    <property type="project" value="UniProtKB-SubCell"/>
</dbReference>
<feature type="transmembrane region" description="Helical" evidence="6">
    <location>
        <begin position="46"/>
        <end position="67"/>
    </location>
</feature>
<dbReference type="InterPro" id="IPR042127">
    <property type="entry name" value="TMEM45"/>
</dbReference>
<dbReference type="Pfam" id="PF04819">
    <property type="entry name" value="DUF716"/>
    <property type="match status" value="1"/>
</dbReference>
<gene>
    <name evidence="7" type="primary">TM45B</name>
    <name evidence="7" type="ORF">TR159372</name>
</gene>
<dbReference type="EMBL" id="GEEE01005517">
    <property type="protein sequence ID" value="JAP57708.1"/>
    <property type="molecule type" value="Transcribed_RNA"/>
</dbReference>
<keyword evidence="5 6" id="KW-0472">Membrane</keyword>
<feature type="transmembrane region" description="Helical" evidence="6">
    <location>
        <begin position="219"/>
        <end position="237"/>
    </location>
</feature>
<evidence type="ECO:0000256" key="3">
    <source>
        <dbReference type="ARBA" id="ARBA00022692"/>
    </source>
</evidence>
<name>A0A0X3Q1N2_SCHSO</name>
<dbReference type="PANTHER" id="PTHR16007:SF15">
    <property type="entry name" value="TRANSMEMBRANE PROTEIN 45B"/>
    <property type="match status" value="1"/>
</dbReference>
<comment type="subcellular location">
    <subcellularLocation>
        <location evidence="1">Membrane</location>
        <topology evidence="1">Multi-pass membrane protein</topology>
    </subcellularLocation>
</comment>
<feature type="transmembrane region" description="Helical" evidence="6">
    <location>
        <begin position="188"/>
        <end position="207"/>
    </location>
</feature>
<dbReference type="InterPro" id="IPR006904">
    <property type="entry name" value="DUF716"/>
</dbReference>